<evidence type="ECO:0000256" key="4">
    <source>
        <dbReference type="ARBA" id="ARBA00023002"/>
    </source>
</evidence>
<keyword evidence="2" id="KW-0285">Flavoprotein</keyword>
<comment type="caution">
    <text evidence="5">The sequence shown here is derived from an EMBL/GenBank/DDBJ whole genome shotgun (WGS) entry which is preliminary data.</text>
</comment>
<dbReference type="SUPFAM" id="SSF51905">
    <property type="entry name" value="FAD/NAD(P)-binding domain"/>
    <property type="match status" value="1"/>
</dbReference>
<name>A0ABN9UXA1_9DINO</name>
<gene>
    <name evidence="5" type="ORF">PCOR1329_LOCUS51885</name>
</gene>
<proteinExistence type="predicted"/>
<evidence type="ECO:0000256" key="3">
    <source>
        <dbReference type="ARBA" id="ARBA00022827"/>
    </source>
</evidence>
<keyword evidence="3" id="KW-0274">FAD</keyword>
<keyword evidence="6" id="KW-1185">Reference proteome</keyword>
<protein>
    <submittedName>
        <fullName evidence="5">Uncharacterized protein</fullName>
    </submittedName>
</protein>
<evidence type="ECO:0000256" key="2">
    <source>
        <dbReference type="ARBA" id="ARBA00022630"/>
    </source>
</evidence>
<dbReference type="PANTHER" id="PTHR46028:SF2">
    <property type="entry name" value="KYNURENINE 3-MONOOXYGENASE"/>
    <property type="match status" value="1"/>
</dbReference>
<dbReference type="InterPro" id="IPR036188">
    <property type="entry name" value="FAD/NAD-bd_sf"/>
</dbReference>
<accession>A0ABN9UXA1</accession>
<dbReference type="Proteomes" id="UP001189429">
    <property type="component" value="Unassembled WGS sequence"/>
</dbReference>
<evidence type="ECO:0000313" key="5">
    <source>
        <dbReference type="EMBL" id="CAK0863847.1"/>
    </source>
</evidence>
<dbReference type="PANTHER" id="PTHR46028">
    <property type="entry name" value="KYNURENINE 3-MONOOXYGENASE"/>
    <property type="match status" value="1"/>
</dbReference>
<keyword evidence="4" id="KW-0560">Oxidoreductase</keyword>
<organism evidence="5 6">
    <name type="scientific">Prorocentrum cordatum</name>
    <dbReference type="NCBI Taxonomy" id="2364126"/>
    <lineage>
        <taxon>Eukaryota</taxon>
        <taxon>Sar</taxon>
        <taxon>Alveolata</taxon>
        <taxon>Dinophyceae</taxon>
        <taxon>Prorocentrales</taxon>
        <taxon>Prorocentraceae</taxon>
        <taxon>Prorocentrum</taxon>
    </lineage>
</organism>
<dbReference type="Gene3D" id="3.50.50.60">
    <property type="entry name" value="FAD/NAD(P)-binding domain"/>
    <property type="match status" value="1"/>
</dbReference>
<sequence>MLLVLPCHGCGRTAGCKAARGSLNSCEAVDKLAVASQEMPPTVSRGRLPEEDPALALPELPRGQERGPSRTIVVGGGPGGLAAALALARRGWTGIEVWERLEPPPDPDDAQAWGEPARSYHLGLSGRGQTSLALLGAWRAVSLRCARVAGRFDWAPGSAEGVVTEALAAPCRRMGEKVEEW</sequence>
<evidence type="ECO:0000313" key="6">
    <source>
        <dbReference type="Proteomes" id="UP001189429"/>
    </source>
</evidence>
<dbReference type="EMBL" id="CAUYUJ010016305">
    <property type="protein sequence ID" value="CAK0863847.1"/>
    <property type="molecule type" value="Genomic_DNA"/>
</dbReference>
<reference evidence="5" key="1">
    <citation type="submission" date="2023-10" db="EMBL/GenBank/DDBJ databases">
        <authorList>
            <person name="Chen Y."/>
            <person name="Shah S."/>
            <person name="Dougan E. K."/>
            <person name="Thang M."/>
            <person name="Chan C."/>
        </authorList>
    </citation>
    <scope>NUCLEOTIDE SEQUENCE [LARGE SCALE GENOMIC DNA]</scope>
</reference>
<comment type="cofactor">
    <cofactor evidence="1">
        <name>FAD</name>
        <dbReference type="ChEBI" id="CHEBI:57692"/>
    </cofactor>
</comment>
<evidence type="ECO:0000256" key="1">
    <source>
        <dbReference type="ARBA" id="ARBA00001974"/>
    </source>
</evidence>